<reference evidence="1" key="1">
    <citation type="submission" date="2021-05" db="EMBL/GenBank/DDBJ databases">
        <title>Energy efficiency and biological interactions define the core microbiome of deep oligotrophic groundwater.</title>
        <authorList>
            <person name="Mehrshad M."/>
            <person name="Lopez-Fernandez M."/>
            <person name="Bell E."/>
            <person name="Bernier-Latmani R."/>
            <person name="Bertilsson S."/>
            <person name="Dopson M."/>
        </authorList>
    </citation>
    <scope>NUCLEOTIDE SEQUENCE</scope>
    <source>
        <strain evidence="1">Modern_marine.mb.64</strain>
    </source>
</reference>
<dbReference type="AlphaFoldDB" id="A0A948W6D3"/>
<evidence type="ECO:0000313" key="2">
    <source>
        <dbReference type="Proteomes" id="UP000777784"/>
    </source>
</evidence>
<dbReference type="Proteomes" id="UP000777784">
    <property type="component" value="Unassembled WGS sequence"/>
</dbReference>
<dbReference type="EMBL" id="JAHJDP010000057">
    <property type="protein sequence ID" value="MBU2691374.1"/>
    <property type="molecule type" value="Genomic_DNA"/>
</dbReference>
<comment type="caution">
    <text evidence="1">The sequence shown here is derived from an EMBL/GenBank/DDBJ whole genome shotgun (WGS) entry which is preliminary data.</text>
</comment>
<gene>
    <name evidence="1" type="ORF">KJ970_10655</name>
</gene>
<protein>
    <submittedName>
        <fullName evidence="1">Uncharacterized protein</fullName>
    </submittedName>
</protein>
<name>A0A948W6D3_UNCEI</name>
<sequence length="54" mass="6241">MRLSKESYNRKYLNADGICGRHTVDGRFEVECVQCPADEMSPGGWCEWVFRLAE</sequence>
<evidence type="ECO:0000313" key="1">
    <source>
        <dbReference type="EMBL" id="MBU2691374.1"/>
    </source>
</evidence>
<organism evidence="1 2">
    <name type="scientific">Eiseniibacteriota bacterium</name>
    <dbReference type="NCBI Taxonomy" id="2212470"/>
    <lineage>
        <taxon>Bacteria</taxon>
        <taxon>Candidatus Eiseniibacteriota</taxon>
    </lineage>
</organism>
<accession>A0A948W6D3</accession>
<proteinExistence type="predicted"/>